<evidence type="ECO:0000313" key="4">
    <source>
        <dbReference type="EMBL" id="KAI3912538.1"/>
    </source>
</evidence>
<evidence type="ECO:0000256" key="2">
    <source>
        <dbReference type="ARBA" id="ARBA00023242"/>
    </source>
</evidence>
<dbReference type="PANTHER" id="PTHR47240">
    <property type="entry name" value="CHROMO DOMAIN-CONTAINING PROTEIN LHP1"/>
    <property type="match status" value="1"/>
</dbReference>
<dbReference type="SMART" id="SM00300">
    <property type="entry name" value="ChSh"/>
    <property type="match status" value="1"/>
</dbReference>
<organism evidence="4 5">
    <name type="scientific">Papaver atlanticum</name>
    <dbReference type="NCBI Taxonomy" id="357466"/>
    <lineage>
        <taxon>Eukaryota</taxon>
        <taxon>Viridiplantae</taxon>
        <taxon>Streptophyta</taxon>
        <taxon>Embryophyta</taxon>
        <taxon>Tracheophyta</taxon>
        <taxon>Spermatophyta</taxon>
        <taxon>Magnoliopsida</taxon>
        <taxon>Ranunculales</taxon>
        <taxon>Papaveraceae</taxon>
        <taxon>Papaveroideae</taxon>
        <taxon>Papaver</taxon>
    </lineage>
</organism>
<keyword evidence="5" id="KW-1185">Reference proteome</keyword>
<dbReference type="EMBL" id="JAJJMB010009728">
    <property type="protein sequence ID" value="KAI3912538.1"/>
    <property type="molecule type" value="Genomic_DNA"/>
</dbReference>
<dbReference type="GO" id="GO:0031507">
    <property type="term" value="P:heterochromatin formation"/>
    <property type="evidence" value="ECO:0007669"/>
    <property type="project" value="InterPro"/>
</dbReference>
<dbReference type="PANTHER" id="PTHR47240:SF2">
    <property type="entry name" value="CHROMO DOMAIN-CONTAINING PROTEIN LHP1"/>
    <property type="match status" value="1"/>
</dbReference>
<dbReference type="InterPro" id="IPR044251">
    <property type="entry name" value="LHP1-like"/>
</dbReference>
<dbReference type="Gene3D" id="2.40.50.40">
    <property type="match status" value="1"/>
</dbReference>
<dbReference type="GO" id="GO:0005634">
    <property type="term" value="C:nucleus"/>
    <property type="evidence" value="ECO:0007669"/>
    <property type="project" value="UniProtKB-SubCell"/>
</dbReference>
<reference evidence="4" key="1">
    <citation type="submission" date="2022-04" db="EMBL/GenBank/DDBJ databases">
        <title>A functionally conserved STORR gene fusion in Papaver species that diverged 16.8 million years ago.</title>
        <authorList>
            <person name="Catania T."/>
        </authorList>
    </citation>
    <scope>NUCLEOTIDE SEQUENCE</scope>
    <source>
        <strain evidence="4">S-188037</strain>
    </source>
</reference>
<dbReference type="AlphaFoldDB" id="A0AAD4XHA4"/>
<evidence type="ECO:0000259" key="3">
    <source>
        <dbReference type="SMART" id="SM00300"/>
    </source>
</evidence>
<comment type="caution">
    <text evidence="4">The sequence shown here is derived from an EMBL/GenBank/DDBJ whole genome shotgun (WGS) entry which is preliminary data.</text>
</comment>
<evidence type="ECO:0000256" key="1">
    <source>
        <dbReference type="ARBA" id="ARBA00004123"/>
    </source>
</evidence>
<sequence length="139" mass="16089">MRSCCTVYLSSLGYHMRSSIHDCTCLVPINFLVEFYRSKIQTKEIKPRKRLSKQYFIKCYRMADEATASGDHPCSIVKIIKTIGYTESVINDGKRDVHVTFQALCSDGTKVVVDNKHLKVHNPQLLCSFYEQNLRYQFP</sequence>
<evidence type="ECO:0000313" key="5">
    <source>
        <dbReference type="Proteomes" id="UP001202328"/>
    </source>
</evidence>
<dbReference type="Proteomes" id="UP001202328">
    <property type="component" value="Unassembled WGS sequence"/>
</dbReference>
<accession>A0AAD4XHA4</accession>
<dbReference type="InterPro" id="IPR008251">
    <property type="entry name" value="Chromo_shadow_dom"/>
</dbReference>
<name>A0AAD4XHA4_9MAGN</name>
<protein>
    <recommendedName>
        <fullName evidence="3">Chromo shadow domain-containing protein</fullName>
    </recommendedName>
</protein>
<comment type="subcellular location">
    <subcellularLocation>
        <location evidence="1">Nucleus</location>
    </subcellularLocation>
</comment>
<gene>
    <name evidence="4" type="ORF">MKW98_021000</name>
</gene>
<proteinExistence type="predicted"/>
<keyword evidence="2" id="KW-0539">Nucleus</keyword>
<feature type="domain" description="Chromo shadow" evidence="3">
    <location>
        <begin position="65"/>
        <end position="139"/>
    </location>
</feature>